<comment type="caution">
    <text evidence="1">The sequence shown here is derived from an EMBL/GenBank/DDBJ whole genome shotgun (WGS) entry which is preliminary data.</text>
</comment>
<dbReference type="OrthoDB" id="193799at2"/>
<dbReference type="InterPro" id="IPR011009">
    <property type="entry name" value="Kinase-like_dom_sf"/>
</dbReference>
<proteinExistence type="predicted"/>
<sequence length="138" mass="15808">MPEDRKDTNRALVRIGFDGTVHKTFRGSDAPERFANECRILRHLEARRCDFVPRLISADEAALKIVTTNCGRRVEHISDEKLKTLFAELETYGVRHDDPYPRNVTYRITDGRFCLIDFELATLLDEAASAHETSTRAL</sequence>
<gene>
    <name evidence="1" type="ORF">AXK12_03475</name>
</gene>
<dbReference type="RefSeq" id="WP_068711275.1">
    <property type="nucleotide sequence ID" value="NZ_LSZP01000027.1"/>
</dbReference>
<evidence type="ECO:0000313" key="2">
    <source>
        <dbReference type="Proteomes" id="UP000071392"/>
    </source>
</evidence>
<evidence type="ECO:0000313" key="1">
    <source>
        <dbReference type="EMBL" id="KXU36356.1"/>
    </source>
</evidence>
<protein>
    <submittedName>
        <fullName evidence="1">Serine/threonine protein phosphatase</fullName>
    </submittedName>
</protein>
<dbReference type="EMBL" id="LSZP01000027">
    <property type="protein sequence ID" value="KXU36356.1"/>
    <property type="molecule type" value="Genomic_DNA"/>
</dbReference>
<dbReference type="AlphaFoldDB" id="A0A139SP77"/>
<dbReference type="SUPFAM" id="SSF56112">
    <property type="entry name" value="Protein kinase-like (PK-like)"/>
    <property type="match status" value="1"/>
</dbReference>
<keyword evidence="2" id="KW-1185">Reference proteome</keyword>
<reference evidence="1 2" key="1">
    <citation type="submission" date="2016-02" db="EMBL/GenBank/DDBJ databases">
        <authorList>
            <person name="Wen L."/>
            <person name="He K."/>
            <person name="Yang H."/>
        </authorList>
    </citation>
    <scope>NUCLEOTIDE SEQUENCE [LARGE SCALE GENOMIC DNA]</scope>
    <source>
        <strain evidence="1 2">CV41</strain>
    </source>
</reference>
<accession>A0A139SP77</accession>
<organism evidence="1 2">
    <name type="scientific">Cephaloticoccus capnophilus</name>
    <dbReference type="NCBI Taxonomy" id="1548208"/>
    <lineage>
        <taxon>Bacteria</taxon>
        <taxon>Pseudomonadati</taxon>
        <taxon>Verrucomicrobiota</taxon>
        <taxon>Opitutia</taxon>
        <taxon>Opitutales</taxon>
        <taxon>Opitutaceae</taxon>
        <taxon>Cephaloticoccus</taxon>
    </lineage>
</organism>
<dbReference type="Proteomes" id="UP000071392">
    <property type="component" value="Unassembled WGS sequence"/>
</dbReference>
<name>A0A139SP77_9BACT</name>
<dbReference type="STRING" id="1548208.AXK12_03475"/>